<feature type="region of interest" description="Disordered" evidence="2">
    <location>
        <begin position="1"/>
        <end position="22"/>
    </location>
</feature>
<proteinExistence type="predicted"/>
<dbReference type="Gene3D" id="3.40.50.300">
    <property type="entry name" value="P-loop containing nucleotide triphosphate hydrolases"/>
    <property type="match status" value="3"/>
</dbReference>
<dbReference type="Pfam" id="PF13086">
    <property type="entry name" value="AAA_11"/>
    <property type="match status" value="1"/>
</dbReference>
<dbReference type="InterPro" id="IPR041679">
    <property type="entry name" value="DNA2/NAM7-like_C"/>
</dbReference>
<dbReference type="GO" id="GO:0031380">
    <property type="term" value="C:nuclear RNA-directed RNA polymerase complex"/>
    <property type="evidence" value="ECO:0007669"/>
    <property type="project" value="TreeGrafter"/>
</dbReference>
<keyword evidence="1" id="KW-0547">Nucleotide-binding</keyword>
<dbReference type="GO" id="GO:0031048">
    <property type="term" value="P:regulatory ncRNA-mediated heterochromatin formation"/>
    <property type="evidence" value="ECO:0007669"/>
    <property type="project" value="TreeGrafter"/>
</dbReference>
<evidence type="ECO:0000313" key="6">
    <source>
        <dbReference type="Proteomes" id="UP001251528"/>
    </source>
</evidence>
<dbReference type="SUPFAM" id="SSF52540">
    <property type="entry name" value="P-loop containing nucleoside triphosphate hydrolases"/>
    <property type="match status" value="1"/>
</dbReference>
<accession>A0AAJ0CKU8</accession>
<comment type="caution">
    <text evidence="5">The sequence shown here is derived from an EMBL/GenBank/DDBJ whole genome shotgun (WGS) entry which is preliminary data.</text>
</comment>
<sequence>MSTDSDRGLAKSRRSIAEETPEQLQAKADYHSWKRIIKSRPLVSDVQTAERLWHGALEILNGNEREWKQYLPRDLDDEEFYGREHIKATISCAIQSRHNTTSFTAMSYFFQTITHVSILDCLSIDTFVGGLYNFFSGTNGSRAIPALQNFCERVLEELFIGLNDRSVEVEAAAVALSTSLRELLKREQRSRLNDDLPPLVNSVERLSAHLAEHGLLEASTLLSHQIGEIRAVVDRARGLINQDDGNVPDFADTPASAYPHGLHMPKDRHDNDKTDIAIMKIFPTRAEILSEAAEFLPSTDLEQPHFLTNKSQRHVDTQFRLLRHDTFGELKDVIAGILRASEMDQAYLDNPKLNFGNFRANHYSKAVFSYVSFGSRNGLEAKISFSQPSNLRDKSASERRRWWEDSRRLLEGVLVSFIAIHENQTHHLFLIISNRKTDDGKEESLTEDTRRATITAKLTNHDQIDIETLAGLSGSKARGVLVEFPGVLPATFVPILKNLQSLQRLGSLPFQNWILPDKTEHVHQSTMADIPPPLYARKPGFVFSLEPILKNVGVSDVHLSIEPNSISDNEGLISKVEAETDLDRGQCRALIAALSREFALIQGPPGTGKSYLGIKLMKVLLNCQAEADLGPIVVVCYTNHALDQFLEQVLHDGTKKIIRIGGQGHSILLEGHNLRTVSQMESKSGMERYLLAKSYEDLDTHTEEIKKVLGRAHGTLRQMKWDNIRRYLSRYYPRISRQFRPIDQDGFKIVGRYPFDIWASCEPTAADARENYNIETEIDHDAVLLKADLDVHALSPRERQYLKNFWSTENHKQAVDDLCEDIKAASTTQQMVSNIHDEVDRRVLQAADVIGITTTGLAKRISTLRRLRCKVVICEEAGEVMEPHMLSALLPTVEHFIQIGDHEQLRPQINNFGLSLESKQGVLYQLDRSQFERLSVGVPGRPKIPVAQLEVQRRMRPAISMLIRETIYPNIQNHRTIHDLPDVVGMRKNVFWLDHDHLEDGEFSEMHHKSHSNTWEAEMVHALVRHIVRQGAYSSSDIAVLTPYTGQLQKLRAVMRNDFEIVLSDRDQDALDKDGFDGTTIGSKEGSSESPLNKTKGILAKKKLSELLRVATVDNFQGEEAKVVIVSLVRSNEARKVGFLRTTNRINVLLSRAQHGMYLIGNTETYTNVKMWQTVIELMRASDTVSQTLGLCCPRHRETPIEVSEPDDFPRYSPEGGCSQACLWRLPDCGHMCLARCHSESMHNIFSCPQPCQRLHELCGHGCQKPTCGEDCGKCLVLLKDVELPCGHFKDSVACHLAQNPEAIRCQTIVEKKWHAQSQQHQEVIRVQYLVPRCFHAAMFAQGPVANAAERITKRYQEFLTRHVARFAGDRLVRAITIVANFATEAQTVACVLRLAR</sequence>
<keyword evidence="1" id="KW-0347">Helicase</keyword>
<dbReference type="Proteomes" id="UP001251528">
    <property type="component" value="Unassembled WGS sequence"/>
</dbReference>
<dbReference type="EMBL" id="JASWJB010000210">
    <property type="protein sequence ID" value="KAK2593467.1"/>
    <property type="molecule type" value="Genomic_DNA"/>
</dbReference>
<evidence type="ECO:0000256" key="1">
    <source>
        <dbReference type="ARBA" id="ARBA00022806"/>
    </source>
</evidence>
<dbReference type="GO" id="GO:0004386">
    <property type="term" value="F:helicase activity"/>
    <property type="evidence" value="ECO:0007669"/>
    <property type="project" value="InterPro"/>
</dbReference>
<keyword evidence="1" id="KW-0067">ATP-binding</keyword>
<evidence type="ECO:0008006" key="7">
    <source>
        <dbReference type="Google" id="ProtNLM"/>
    </source>
</evidence>
<gene>
    <name evidence="5" type="ORF">QQS21_008840</name>
</gene>
<keyword evidence="1" id="KW-0378">Hydrolase</keyword>
<dbReference type="CDD" id="cd17936">
    <property type="entry name" value="EEXXEc_NFX1"/>
    <property type="match status" value="1"/>
</dbReference>
<dbReference type="PANTHER" id="PTHR10887">
    <property type="entry name" value="DNA2/NAM7 HELICASE FAMILY"/>
    <property type="match status" value="1"/>
</dbReference>
<evidence type="ECO:0000313" key="5">
    <source>
        <dbReference type="EMBL" id="KAK2593467.1"/>
    </source>
</evidence>
<organism evidence="5 6">
    <name type="scientific">Conoideocrella luteorostrata</name>
    <dbReference type="NCBI Taxonomy" id="1105319"/>
    <lineage>
        <taxon>Eukaryota</taxon>
        <taxon>Fungi</taxon>
        <taxon>Dikarya</taxon>
        <taxon>Ascomycota</taxon>
        <taxon>Pezizomycotina</taxon>
        <taxon>Sordariomycetes</taxon>
        <taxon>Hypocreomycetidae</taxon>
        <taxon>Hypocreales</taxon>
        <taxon>Clavicipitaceae</taxon>
        <taxon>Conoideocrella</taxon>
    </lineage>
</organism>
<evidence type="ECO:0000259" key="4">
    <source>
        <dbReference type="Pfam" id="PF13087"/>
    </source>
</evidence>
<dbReference type="InterPro" id="IPR047187">
    <property type="entry name" value="SF1_C_Upf1"/>
</dbReference>
<dbReference type="Pfam" id="PF13087">
    <property type="entry name" value="AAA_12"/>
    <property type="match status" value="1"/>
</dbReference>
<dbReference type="FunFam" id="3.40.50.300:FF:001660">
    <property type="entry name" value="NF-X1 finger and helicase protein, putative"/>
    <property type="match status" value="1"/>
</dbReference>
<feature type="domain" description="DNA2/NAM7 helicase helicase" evidence="3">
    <location>
        <begin position="582"/>
        <end position="909"/>
    </location>
</feature>
<evidence type="ECO:0000256" key="2">
    <source>
        <dbReference type="SAM" id="MobiDB-lite"/>
    </source>
</evidence>
<dbReference type="PANTHER" id="PTHR10887:SF445">
    <property type="entry name" value="NFX1-TYPE ZINC FINGER-CONTAINING PROTEIN 1"/>
    <property type="match status" value="1"/>
</dbReference>
<feature type="region of interest" description="Disordered" evidence="2">
    <location>
        <begin position="1074"/>
        <end position="1094"/>
    </location>
</feature>
<name>A0AAJ0CKU8_9HYPO</name>
<evidence type="ECO:0000259" key="3">
    <source>
        <dbReference type="Pfam" id="PF13086"/>
    </source>
</evidence>
<dbReference type="CDD" id="cd18808">
    <property type="entry name" value="SF1_C_Upf1"/>
    <property type="match status" value="1"/>
</dbReference>
<dbReference type="InterPro" id="IPR041677">
    <property type="entry name" value="DNA2/NAM7_AAA_11"/>
</dbReference>
<feature type="domain" description="DNA2/NAM7 helicase-like C-terminal" evidence="4">
    <location>
        <begin position="926"/>
        <end position="1163"/>
    </location>
</feature>
<reference evidence="5" key="1">
    <citation type="submission" date="2023-06" db="EMBL/GenBank/DDBJ databases">
        <title>Conoideocrella luteorostrata (Hypocreales: Clavicipitaceae), a potential biocontrol fungus for elongate hemlock scale in United States Christmas tree production areas.</title>
        <authorList>
            <person name="Barrett H."/>
            <person name="Lovett B."/>
            <person name="Macias A.M."/>
            <person name="Stajich J.E."/>
            <person name="Kasson M.T."/>
        </authorList>
    </citation>
    <scope>NUCLEOTIDE SEQUENCE</scope>
    <source>
        <strain evidence="5">ARSEF 14590</strain>
    </source>
</reference>
<keyword evidence="6" id="KW-1185">Reference proteome</keyword>
<dbReference type="InterPro" id="IPR045055">
    <property type="entry name" value="DNA2/NAM7-like"/>
</dbReference>
<dbReference type="InterPro" id="IPR027417">
    <property type="entry name" value="P-loop_NTPase"/>
</dbReference>
<protein>
    <recommendedName>
        <fullName evidence="7">P-loop containing nucleoside triphosphate hydrolase protein</fullName>
    </recommendedName>
</protein>